<protein>
    <submittedName>
        <fullName evidence="2">Heterokaryon incompatibility protein-domain-containing protein</fullName>
    </submittedName>
</protein>
<dbReference type="Proteomes" id="UP001285441">
    <property type="component" value="Unassembled WGS sequence"/>
</dbReference>
<comment type="caution">
    <text evidence="2">The sequence shown here is derived from an EMBL/GenBank/DDBJ whole genome shotgun (WGS) entry which is preliminary data.</text>
</comment>
<reference evidence="2" key="2">
    <citation type="submission" date="2023-06" db="EMBL/GenBank/DDBJ databases">
        <authorList>
            <consortium name="Lawrence Berkeley National Laboratory"/>
            <person name="Haridas S."/>
            <person name="Hensen N."/>
            <person name="Bonometti L."/>
            <person name="Westerberg I."/>
            <person name="Brannstrom I.O."/>
            <person name="Guillou S."/>
            <person name="Cros-Aarteil S."/>
            <person name="Calhoun S."/>
            <person name="Kuo A."/>
            <person name="Mondo S."/>
            <person name="Pangilinan J."/>
            <person name="Riley R."/>
            <person name="LaButti K."/>
            <person name="Andreopoulos B."/>
            <person name="Lipzen A."/>
            <person name="Chen C."/>
            <person name="Yanf M."/>
            <person name="Daum C."/>
            <person name="Ng V."/>
            <person name="Clum A."/>
            <person name="Steindorff A."/>
            <person name="Ohm R."/>
            <person name="Martin F."/>
            <person name="Silar P."/>
            <person name="Natvig D."/>
            <person name="Lalanne C."/>
            <person name="Gautier V."/>
            <person name="Ament-velasquez S.L."/>
            <person name="Kruys A."/>
            <person name="Hutchinson M.I."/>
            <person name="Powell A.J."/>
            <person name="Barry K."/>
            <person name="Miller A.N."/>
            <person name="Grigoriev I.V."/>
            <person name="Debuchy R."/>
            <person name="Gladieux P."/>
            <person name="Thoren M.H."/>
            <person name="Johannesson H."/>
        </authorList>
    </citation>
    <scope>NUCLEOTIDE SEQUENCE</scope>
    <source>
        <strain evidence="2">CBS 232.78</strain>
    </source>
</reference>
<evidence type="ECO:0000313" key="2">
    <source>
        <dbReference type="EMBL" id="KAK3390634.1"/>
    </source>
</evidence>
<evidence type="ECO:0000313" key="3">
    <source>
        <dbReference type="Proteomes" id="UP001285441"/>
    </source>
</evidence>
<dbReference type="EMBL" id="JAULSW010000002">
    <property type="protein sequence ID" value="KAK3390634.1"/>
    <property type="molecule type" value="Genomic_DNA"/>
</dbReference>
<feature type="domain" description="Heterokaryon incompatibility" evidence="1">
    <location>
        <begin position="47"/>
        <end position="212"/>
    </location>
</feature>
<dbReference type="PANTHER" id="PTHR24148">
    <property type="entry name" value="ANKYRIN REPEAT DOMAIN-CONTAINING PROTEIN 39 HOMOLOG-RELATED"/>
    <property type="match status" value="1"/>
</dbReference>
<gene>
    <name evidence="2" type="ORF">B0H63DRAFT_507940</name>
</gene>
<dbReference type="Pfam" id="PF06985">
    <property type="entry name" value="HET"/>
    <property type="match status" value="1"/>
</dbReference>
<dbReference type="InterPro" id="IPR052895">
    <property type="entry name" value="HetReg/Transcr_Mod"/>
</dbReference>
<keyword evidence="3" id="KW-1185">Reference proteome</keyword>
<dbReference type="PANTHER" id="PTHR24148:SF64">
    <property type="entry name" value="HETEROKARYON INCOMPATIBILITY DOMAIN-CONTAINING PROTEIN"/>
    <property type="match status" value="1"/>
</dbReference>
<organism evidence="2 3">
    <name type="scientific">Podospora didyma</name>
    <dbReference type="NCBI Taxonomy" id="330526"/>
    <lineage>
        <taxon>Eukaryota</taxon>
        <taxon>Fungi</taxon>
        <taxon>Dikarya</taxon>
        <taxon>Ascomycota</taxon>
        <taxon>Pezizomycotina</taxon>
        <taxon>Sordariomycetes</taxon>
        <taxon>Sordariomycetidae</taxon>
        <taxon>Sordariales</taxon>
        <taxon>Podosporaceae</taxon>
        <taxon>Podospora</taxon>
    </lineage>
</organism>
<proteinExistence type="predicted"/>
<name>A0AAE0NZT1_9PEZI</name>
<sequence length="271" mass="29818">MSEHAHSNEPLSADRSIRILLLEPAPSLDKPLRGSLCEIALAFNPEYHALSYVWGAPDALAGGVISITAHDTDCHLSISAICSQALMHLRHTEKFQLLWVDAICIDQTSDAEKSTQVGVMADVYRQAAKVVAWLDLGQLCPRRAKSVLILARHITFLFESGLVGLDETKSAKARIAGYLPEKVCRLRIRSHIDTLVCILLAPYFNRIWTVQEMSMAQPDCLDLLPQAPVAVVPCTTVTPLYCVTIWILVKGYGVRLNGLKNHKGSSALIII</sequence>
<evidence type="ECO:0000259" key="1">
    <source>
        <dbReference type="Pfam" id="PF06985"/>
    </source>
</evidence>
<reference evidence="2" key="1">
    <citation type="journal article" date="2023" name="Mol. Phylogenet. Evol.">
        <title>Genome-scale phylogeny and comparative genomics of the fungal order Sordariales.</title>
        <authorList>
            <person name="Hensen N."/>
            <person name="Bonometti L."/>
            <person name="Westerberg I."/>
            <person name="Brannstrom I.O."/>
            <person name="Guillou S."/>
            <person name="Cros-Aarteil S."/>
            <person name="Calhoun S."/>
            <person name="Haridas S."/>
            <person name="Kuo A."/>
            <person name="Mondo S."/>
            <person name="Pangilinan J."/>
            <person name="Riley R."/>
            <person name="LaButti K."/>
            <person name="Andreopoulos B."/>
            <person name="Lipzen A."/>
            <person name="Chen C."/>
            <person name="Yan M."/>
            <person name="Daum C."/>
            <person name="Ng V."/>
            <person name="Clum A."/>
            <person name="Steindorff A."/>
            <person name="Ohm R.A."/>
            <person name="Martin F."/>
            <person name="Silar P."/>
            <person name="Natvig D.O."/>
            <person name="Lalanne C."/>
            <person name="Gautier V."/>
            <person name="Ament-Velasquez S.L."/>
            <person name="Kruys A."/>
            <person name="Hutchinson M.I."/>
            <person name="Powell A.J."/>
            <person name="Barry K."/>
            <person name="Miller A.N."/>
            <person name="Grigoriev I.V."/>
            <person name="Debuchy R."/>
            <person name="Gladieux P."/>
            <person name="Hiltunen Thoren M."/>
            <person name="Johannesson H."/>
        </authorList>
    </citation>
    <scope>NUCLEOTIDE SEQUENCE</scope>
    <source>
        <strain evidence="2">CBS 232.78</strain>
    </source>
</reference>
<dbReference type="AlphaFoldDB" id="A0AAE0NZT1"/>
<dbReference type="InterPro" id="IPR010730">
    <property type="entry name" value="HET"/>
</dbReference>
<accession>A0AAE0NZT1</accession>